<reference evidence="1 2" key="1">
    <citation type="submission" date="2023-04" db="EMBL/GenBank/DDBJ databases">
        <title>Fusibacter bizertensis strain WBS, isolated from littoral bottom sediments of the Arctic seas - biochemical and genomic analysis.</title>
        <authorList>
            <person name="Brioukhanov A.L."/>
        </authorList>
    </citation>
    <scope>NUCLEOTIDE SEQUENCE [LARGE SCALE GENOMIC DNA]</scope>
    <source>
        <strain evidence="1 2">WBS</strain>
    </source>
</reference>
<evidence type="ECO:0000313" key="1">
    <source>
        <dbReference type="EMBL" id="MDH8676547.1"/>
    </source>
</evidence>
<dbReference type="RefSeq" id="WP_281092349.1">
    <property type="nucleotide sequence ID" value="NZ_JARYZI010000001.1"/>
</dbReference>
<protein>
    <submittedName>
        <fullName evidence="1">Uncharacterized protein</fullName>
    </submittedName>
</protein>
<evidence type="ECO:0000313" key="2">
    <source>
        <dbReference type="Proteomes" id="UP001158045"/>
    </source>
</evidence>
<organism evidence="1 2">
    <name type="scientific">Fusibacter bizertensis</name>
    <dbReference type="NCBI Taxonomy" id="1488331"/>
    <lineage>
        <taxon>Bacteria</taxon>
        <taxon>Bacillati</taxon>
        <taxon>Bacillota</taxon>
        <taxon>Clostridia</taxon>
        <taxon>Eubacteriales</taxon>
        <taxon>Eubacteriales Family XII. Incertae Sedis</taxon>
        <taxon>Fusibacter</taxon>
    </lineage>
</organism>
<gene>
    <name evidence="1" type="ORF">QE109_00240</name>
</gene>
<comment type="caution">
    <text evidence="1">The sequence shown here is derived from an EMBL/GenBank/DDBJ whole genome shotgun (WGS) entry which is preliminary data.</text>
</comment>
<name>A0ABT6N816_9FIRM</name>
<sequence>MHYLVENNYTRRLYQQLKIQSNKFEIISRSELDLLSETDTLIIDESDLNFIEAVITSKEQVIVLGESITPYKCISKYQSYRNIQAQLSNAKLPIYLFTSESNIECSDIFFKSLATQLGIEYIVSLNYVPNSNFSLYQWSIDSSIEIPKHTIIDLISTVPDLFNSPVEEILGFVDAISLKSSVLIISYPLKSCLDKKLLEIANTVFLVTSNFESDYPTRIKQFTNATIYSFPYNIQEIKPHKNNSNFFEGNLLKNIEKMQGVK</sequence>
<keyword evidence="2" id="KW-1185">Reference proteome</keyword>
<dbReference type="EMBL" id="JARYZI010000001">
    <property type="protein sequence ID" value="MDH8676547.1"/>
    <property type="molecule type" value="Genomic_DNA"/>
</dbReference>
<dbReference type="Proteomes" id="UP001158045">
    <property type="component" value="Unassembled WGS sequence"/>
</dbReference>
<accession>A0ABT6N816</accession>
<proteinExistence type="predicted"/>